<keyword evidence="2" id="KW-1185">Reference proteome</keyword>
<dbReference type="Proteomes" id="UP000886653">
    <property type="component" value="Unassembled WGS sequence"/>
</dbReference>
<dbReference type="EMBL" id="MU167533">
    <property type="protein sequence ID" value="KAG0139709.1"/>
    <property type="molecule type" value="Genomic_DNA"/>
</dbReference>
<organism evidence="1 2">
    <name type="scientific">Cronartium quercuum f. sp. fusiforme G11</name>
    <dbReference type="NCBI Taxonomy" id="708437"/>
    <lineage>
        <taxon>Eukaryota</taxon>
        <taxon>Fungi</taxon>
        <taxon>Dikarya</taxon>
        <taxon>Basidiomycota</taxon>
        <taxon>Pucciniomycotina</taxon>
        <taxon>Pucciniomycetes</taxon>
        <taxon>Pucciniales</taxon>
        <taxon>Coleosporiaceae</taxon>
        <taxon>Cronartium</taxon>
    </lineage>
</organism>
<reference evidence="1" key="1">
    <citation type="submission" date="2013-11" db="EMBL/GenBank/DDBJ databases">
        <title>Genome sequence of the fusiform rust pathogen reveals effectors for host alternation and coevolution with pine.</title>
        <authorList>
            <consortium name="DOE Joint Genome Institute"/>
            <person name="Smith K."/>
            <person name="Pendleton A."/>
            <person name="Kubisiak T."/>
            <person name="Anderson C."/>
            <person name="Salamov A."/>
            <person name="Aerts A."/>
            <person name="Riley R."/>
            <person name="Clum A."/>
            <person name="Lindquist E."/>
            <person name="Ence D."/>
            <person name="Campbell M."/>
            <person name="Kronenberg Z."/>
            <person name="Feau N."/>
            <person name="Dhillon B."/>
            <person name="Hamelin R."/>
            <person name="Burleigh J."/>
            <person name="Smith J."/>
            <person name="Yandell M."/>
            <person name="Nelson C."/>
            <person name="Grigoriev I."/>
            <person name="Davis J."/>
        </authorList>
    </citation>
    <scope>NUCLEOTIDE SEQUENCE</scope>
    <source>
        <strain evidence="1">G11</strain>
    </source>
</reference>
<protein>
    <submittedName>
        <fullName evidence="1">Uncharacterized protein</fullName>
    </submittedName>
</protein>
<proteinExistence type="predicted"/>
<sequence>MPGLNDLPPELIGSCLDSLCTQELRELLKLNNHLLINVTISLLRLRALKFLEDCDLFLEISRPNNYSCAYFANLNFSTFLPRPSTYEASSPLLIPTLVAQFQPTPWLGPIRAPPRHVTLSELLNNENVENESSDEIGPVAVLLNLSLRHVHQKEINLFECLDTINPIHHPTRPITLGSISDGLLAFIHRSLPSSALHYSHTSPELSLTHLHLDCLERKPSLPIDLRIPLISSFSSLFPTHIHLTITPNFCLLSMQRAAILQYVKLLIVKSSERA</sequence>
<evidence type="ECO:0000313" key="2">
    <source>
        <dbReference type="Proteomes" id="UP000886653"/>
    </source>
</evidence>
<gene>
    <name evidence="1" type="ORF">CROQUDRAFT_726462</name>
</gene>
<evidence type="ECO:0000313" key="1">
    <source>
        <dbReference type="EMBL" id="KAG0139709.1"/>
    </source>
</evidence>
<comment type="caution">
    <text evidence="1">The sequence shown here is derived from an EMBL/GenBank/DDBJ whole genome shotgun (WGS) entry which is preliminary data.</text>
</comment>
<feature type="non-terminal residue" evidence="1">
    <location>
        <position position="274"/>
    </location>
</feature>
<name>A0A9P6N5L1_9BASI</name>
<dbReference type="AlphaFoldDB" id="A0A9P6N5L1"/>
<accession>A0A9P6N5L1</accession>